<comment type="caution">
    <text evidence="3">The sequence shown here is derived from an EMBL/GenBank/DDBJ whole genome shotgun (WGS) entry which is preliminary data.</text>
</comment>
<protein>
    <recommendedName>
        <fullName evidence="5">Lipoprotein</fullName>
    </recommendedName>
</protein>
<evidence type="ECO:0000256" key="1">
    <source>
        <dbReference type="SAM" id="MobiDB-lite"/>
    </source>
</evidence>
<evidence type="ECO:0000313" key="3">
    <source>
        <dbReference type="EMBL" id="MBB4889259.1"/>
    </source>
</evidence>
<evidence type="ECO:0000256" key="2">
    <source>
        <dbReference type="SAM" id="SignalP"/>
    </source>
</evidence>
<gene>
    <name evidence="3" type="ORF">FHS38_005334</name>
</gene>
<evidence type="ECO:0000313" key="4">
    <source>
        <dbReference type="Proteomes" id="UP000556436"/>
    </source>
</evidence>
<proteinExistence type="predicted"/>
<feature type="chain" id="PRO_5039577881" description="Lipoprotein" evidence="2">
    <location>
        <begin position="25"/>
        <end position="216"/>
    </location>
</feature>
<dbReference type="Proteomes" id="UP000556436">
    <property type="component" value="Unassembled WGS sequence"/>
</dbReference>
<evidence type="ECO:0008006" key="5">
    <source>
        <dbReference type="Google" id="ProtNLM"/>
    </source>
</evidence>
<name>A0A7W7LFU5_STRNE</name>
<accession>A0A7W7LFU5</accession>
<dbReference type="EMBL" id="JACHJG010000012">
    <property type="protein sequence ID" value="MBB4889259.1"/>
    <property type="molecule type" value="Genomic_DNA"/>
</dbReference>
<feature type="region of interest" description="Disordered" evidence="1">
    <location>
        <begin position="26"/>
        <end position="52"/>
    </location>
</feature>
<sequence length="216" mass="22869">MHHRSKVLYGMLASALGIALTACGGDGGGEESGASEGRTAKSGSGKASPATRVEWSPALAMGQSAPELYEPRNSAGGKFQVTATKVVKGTQKQMKDGHYVEADRTLEGRTPYFVYVTYLLKEGKPGVANPDLNAHAVVLDENGDTAAKRPVVHSGYVEGGCPVGDIYMGWDVGEKRTLCSIYIGDPSKRPARLAWSTAAETADDYKKGASWAWTAQ</sequence>
<reference evidence="3 4" key="1">
    <citation type="submission" date="2020-08" db="EMBL/GenBank/DDBJ databases">
        <title>Genomic Encyclopedia of Type Strains, Phase III (KMG-III): the genomes of soil and plant-associated and newly described type strains.</title>
        <authorList>
            <person name="Whitman W."/>
        </authorList>
    </citation>
    <scope>NUCLEOTIDE SEQUENCE [LARGE SCALE GENOMIC DNA]</scope>
    <source>
        <strain evidence="3 4">CECT 3265</strain>
    </source>
</reference>
<dbReference type="AlphaFoldDB" id="A0A7W7LFU5"/>
<keyword evidence="2" id="KW-0732">Signal</keyword>
<dbReference type="RefSeq" id="WP_184737514.1">
    <property type="nucleotide sequence ID" value="NZ_BMRW01000018.1"/>
</dbReference>
<dbReference type="PROSITE" id="PS51257">
    <property type="entry name" value="PROKAR_LIPOPROTEIN"/>
    <property type="match status" value="1"/>
</dbReference>
<keyword evidence="4" id="KW-1185">Reference proteome</keyword>
<organism evidence="3 4">
    <name type="scientific">Streptomyces netropsis</name>
    <name type="common">Streptoverticillium netropsis</name>
    <dbReference type="NCBI Taxonomy" id="55404"/>
    <lineage>
        <taxon>Bacteria</taxon>
        <taxon>Bacillati</taxon>
        <taxon>Actinomycetota</taxon>
        <taxon>Actinomycetes</taxon>
        <taxon>Kitasatosporales</taxon>
        <taxon>Streptomycetaceae</taxon>
        <taxon>Streptomyces</taxon>
    </lineage>
</organism>
<feature type="signal peptide" evidence="2">
    <location>
        <begin position="1"/>
        <end position="24"/>
    </location>
</feature>